<name>Q0UED1_PHANO</name>
<dbReference type="KEGG" id="pno:SNOG_09883"/>
<evidence type="ECO:0000313" key="1">
    <source>
        <dbReference type="EMBL" id="EAT83148.1"/>
    </source>
</evidence>
<dbReference type="Proteomes" id="UP000001055">
    <property type="component" value="Unassembled WGS sequence"/>
</dbReference>
<dbReference type="RefSeq" id="XP_001800169.1">
    <property type="nucleotide sequence ID" value="XM_001800117.1"/>
</dbReference>
<dbReference type="GeneID" id="5977074"/>
<dbReference type="EMBL" id="CH445339">
    <property type="protein sequence ID" value="EAT83148.1"/>
    <property type="molecule type" value="Genomic_DNA"/>
</dbReference>
<organism evidence="1 2">
    <name type="scientific">Phaeosphaeria nodorum (strain SN15 / ATCC MYA-4574 / FGSC 10173)</name>
    <name type="common">Glume blotch fungus</name>
    <name type="synonym">Parastagonospora nodorum</name>
    <dbReference type="NCBI Taxonomy" id="321614"/>
    <lineage>
        <taxon>Eukaryota</taxon>
        <taxon>Fungi</taxon>
        <taxon>Dikarya</taxon>
        <taxon>Ascomycota</taxon>
        <taxon>Pezizomycotina</taxon>
        <taxon>Dothideomycetes</taxon>
        <taxon>Pleosporomycetidae</taxon>
        <taxon>Pleosporales</taxon>
        <taxon>Pleosporineae</taxon>
        <taxon>Phaeosphaeriaceae</taxon>
        <taxon>Parastagonospora</taxon>
    </lineage>
</organism>
<gene>
    <name evidence="1" type="ORF">SNOG_09883</name>
</gene>
<dbReference type="InParanoid" id="Q0UED1"/>
<evidence type="ECO:0000313" key="2">
    <source>
        <dbReference type="Proteomes" id="UP000001055"/>
    </source>
</evidence>
<accession>Q0UED1</accession>
<protein>
    <submittedName>
        <fullName evidence="1">Uncharacterized protein</fullName>
    </submittedName>
</protein>
<reference evidence="2" key="1">
    <citation type="journal article" date="2007" name="Plant Cell">
        <title>Dothideomycete-plant interactions illuminated by genome sequencing and EST analysis of the wheat pathogen Stagonospora nodorum.</title>
        <authorList>
            <person name="Hane J.K."/>
            <person name="Lowe R.G."/>
            <person name="Solomon P.S."/>
            <person name="Tan K.C."/>
            <person name="Schoch C.L."/>
            <person name="Spatafora J.W."/>
            <person name="Crous P.W."/>
            <person name="Kodira C."/>
            <person name="Birren B.W."/>
            <person name="Galagan J.E."/>
            <person name="Torriani S.F."/>
            <person name="McDonald B.A."/>
            <person name="Oliver R.P."/>
        </authorList>
    </citation>
    <scope>NUCLEOTIDE SEQUENCE [LARGE SCALE GENOMIC DNA]</scope>
    <source>
        <strain evidence="2">SN15 / ATCC MYA-4574 / FGSC 10173</strain>
    </source>
</reference>
<sequence>MALDGGVHHDIPRSVRQNLDEMTSEFEWLLHEVSVLNDMLKSITDANEAMYHGLVELVQRNAIHYWNIRIIGAAF</sequence>
<proteinExistence type="predicted"/>
<dbReference type="AlphaFoldDB" id="Q0UED1"/>